<name>A0ABU8LJH1_9MICO</name>
<feature type="domain" description="FHA" evidence="3">
    <location>
        <begin position="348"/>
        <end position="404"/>
    </location>
</feature>
<dbReference type="CDD" id="cd00060">
    <property type="entry name" value="FHA"/>
    <property type="match status" value="1"/>
</dbReference>
<dbReference type="SUPFAM" id="SSF49879">
    <property type="entry name" value="SMAD/FHA domain"/>
    <property type="match status" value="1"/>
</dbReference>
<evidence type="ECO:0000259" key="3">
    <source>
        <dbReference type="PROSITE" id="PS50006"/>
    </source>
</evidence>
<dbReference type="Pfam" id="PF00498">
    <property type="entry name" value="FHA"/>
    <property type="match status" value="1"/>
</dbReference>
<dbReference type="Gene3D" id="2.60.200.20">
    <property type="match status" value="1"/>
</dbReference>
<proteinExistence type="predicted"/>
<feature type="region of interest" description="Disordered" evidence="2">
    <location>
        <begin position="272"/>
        <end position="294"/>
    </location>
</feature>
<evidence type="ECO:0000256" key="1">
    <source>
        <dbReference type="ARBA" id="ARBA00022553"/>
    </source>
</evidence>
<dbReference type="Proteomes" id="UP001366085">
    <property type="component" value="Unassembled WGS sequence"/>
</dbReference>
<organism evidence="4 5">
    <name type="scientific">Microbacterium istanbulense</name>
    <dbReference type="NCBI Taxonomy" id="3122049"/>
    <lineage>
        <taxon>Bacteria</taxon>
        <taxon>Bacillati</taxon>
        <taxon>Actinomycetota</taxon>
        <taxon>Actinomycetes</taxon>
        <taxon>Micrococcales</taxon>
        <taxon>Microbacteriaceae</taxon>
        <taxon>Microbacterium</taxon>
    </lineage>
</organism>
<accession>A0ABU8LJH1</accession>
<evidence type="ECO:0000313" key="5">
    <source>
        <dbReference type="Proteomes" id="UP001366085"/>
    </source>
</evidence>
<reference evidence="4 5" key="1">
    <citation type="submission" date="2024-02" db="EMBL/GenBank/DDBJ databases">
        <authorList>
            <person name="Saticioglu I.B."/>
        </authorList>
    </citation>
    <scope>NUCLEOTIDE SEQUENCE [LARGE SCALE GENOMIC DNA]</scope>
    <source>
        <strain evidence="4 5">Mu-43</strain>
    </source>
</reference>
<dbReference type="PROSITE" id="PS50006">
    <property type="entry name" value="FHA_DOMAIN"/>
    <property type="match status" value="1"/>
</dbReference>
<feature type="compositionally biased region" description="Pro residues" evidence="2">
    <location>
        <begin position="277"/>
        <end position="288"/>
    </location>
</feature>
<gene>
    <name evidence="4" type="ORF">WDU93_06655</name>
</gene>
<dbReference type="RefSeq" id="WP_337318837.1">
    <property type="nucleotide sequence ID" value="NZ_JBBDGN010000005.1"/>
</dbReference>
<keyword evidence="1" id="KW-0597">Phosphoprotein</keyword>
<dbReference type="InterPro" id="IPR008984">
    <property type="entry name" value="SMAD_FHA_dom_sf"/>
</dbReference>
<dbReference type="InterPro" id="IPR000253">
    <property type="entry name" value="FHA_dom"/>
</dbReference>
<evidence type="ECO:0000256" key="2">
    <source>
        <dbReference type="SAM" id="MobiDB-lite"/>
    </source>
</evidence>
<dbReference type="EMBL" id="JBBDGN010000005">
    <property type="protein sequence ID" value="MEJ1091373.1"/>
    <property type="molecule type" value="Genomic_DNA"/>
</dbReference>
<sequence length="442" mass="45861">MKQIVYRPGSWLVIAEDAGVIAVPADTAPTRVTRLSDMLQQGAPALTEVIDALADGSITTLGSFAMALDGPDGTRFAVRGPVHVKIAGVADGGHVSGADVTTWSERFVAESRGFELLLDDSRAQAEYPLRSGVVLAGAVRVGDTSEEEVPLAVAADETASEAPADDAPAFAAPASEAPEIAEPEPDAAPEIAEPEPDAEIEIDPPAAPEQVATELIEQVDAEANVVAEPPAPQHTLMPSEFTYAPEPEADVTDHDEEAAPSIDDLFPDATVQVSPASAPPAPAAPPTPAAFGDHDGATISLAEARRLRDESSAPDAPTAVFDVVEQPAASAGRVRVSSGQVIELDRTIIIGRRPRATRASGTTLPHLVAVESPQQDISRSHLEIRPEGDSVVVIDLHTTNGSTLLRPGADPVRLHPGEHTLVLTGDVVDLGDGITVAFEGLA</sequence>
<protein>
    <submittedName>
        <fullName evidence="4">FHA domain-containing protein</fullName>
    </submittedName>
</protein>
<comment type="caution">
    <text evidence="4">The sequence shown here is derived from an EMBL/GenBank/DDBJ whole genome shotgun (WGS) entry which is preliminary data.</text>
</comment>
<keyword evidence="5" id="KW-1185">Reference proteome</keyword>
<evidence type="ECO:0000313" key="4">
    <source>
        <dbReference type="EMBL" id="MEJ1091373.1"/>
    </source>
</evidence>